<sequence>MGYNHFLLQFPNGGVVINLPIDVEGASDHYDSVHTKKGSGCFSSSEITHLTNAITMRHTGLPLQCKEKSLWTNILRRSNNRTMTMLGHAILTRSSSINKSGTYSNGRRHILSEVGLQNSTNW</sequence>
<protein>
    <submittedName>
        <fullName evidence="1">Uncharacterized protein</fullName>
    </submittedName>
</protein>
<organism evidence="1 2">
    <name type="scientific">Rhizophagus clarus</name>
    <dbReference type="NCBI Taxonomy" id="94130"/>
    <lineage>
        <taxon>Eukaryota</taxon>
        <taxon>Fungi</taxon>
        <taxon>Fungi incertae sedis</taxon>
        <taxon>Mucoromycota</taxon>
        <taxon>Glomeromycotina</taxon>
        <taxon>Glomeromycetes</taxon>
        <taxon>Glomerales</taxon>
        <taxon>Glomeraceae</taxon>
        <taxon>Rhizophagus</taxon>
    </lineage>
</organism>
<dbReference type="AlphaFoldDB" id="A0A8H3M2M4"/>
<proteinExistence type="predicted"/>
<reference evidence="1" key="1">
    <citation type="submission" date="2019-10" db="EMBL/GenBank/DDBJ databases">
        <title>Conservation and host-specific expression of non-tandemly repeated heterogenous ribosome RNA gene in arbuscular mycorrhizal fungi.</title>
        <authorList>
            <person name="Maeda T."/>
            <person name="Kobayashi Y."/>
            <person name="Nakagawa T."/>
            <person name="Ezawa T."/>
            <person name="Yamaguchi K."/>
            <person name="Bino T."/>
            <person name="Nishimoto Y."/>
            <person name="Shigenobu S."/>
            <person name="Kawaguchi M."/>
        </authorList>
    </citation>
    <scope>NUCLEOTIDE SEQUENCE</scope>
    <source>
        <strain evidence="1">HR1</strain>
    </source>
</reference>
<evidence type="ECO:0000313" key="1">
    <source>
        <dbReference type="EMBL" id="GES97607.1"/>
    </source>
</evidence>
<gene>
    <name evidence="1" type="ORF">RCL2_002419500</name>
</gene>
<dbReference type="Proteomes" id="UP000615446">
    <property type="component" value="Unassembled WGS sequence"/>
</dbReference>
<evidence type="ECO:0000313" key="2">
    <source>
        <dbReference type="Proteomes" id="UP000615446"/>
    </source>
</evidence>
<comment type="caution">
    <text evidence="1">The sequence shown here is derived from an EMBL/GenBank/DDBJ whole genome shotgun (WGS) entry which is preliminary data.</text>
</comment>
<accession>A0A8H3M2M4</accession>
<name>A0A8H3M2M4_9GLOM</name>
<dbReference type="EMBL" id="BLAL01000259">
    <property type="protein sequence ID" value="GES97607.1"/>
    <property type="molecule type" value="Genomic_DNA"/>
</dbReference>